<dbReference type="EMBL" id="CACVKT020007232">
    <property type="protein sequence ID" value="CAC5406491.1"/>
    <property type="molecule type" value="Genomic_DNA"/>
</dbReference>
<keyword evidence="3" id="KW-1185">Reference proteome</keyword>
<name>A0A6J8DFU0_MYTCO</name>
<feature type="transmembrane region" description="Helical" evidence="1">
    <location>
        <begin position="448"/>
        <end position="464"/>
    </location>
</feature>
<sequence>MRWAIFFGFSTKINFSLNSDFACYVWIVSTVNDHQITLVNMFTQAYFYYILFLPCVVGVCDPDTGPSGVTECFLESLYYNEYQWGTCITDVYIQEKSAGKYRCRDRTRKYCYYQCMLELHDMESGSVYDDCKCENGQEYTESNLTLPSRCYSPSGSGCSWYQDCLERKFKCTGTEDDYAIMFATKFCNLYLQNYHDFSQEGQQWIDAVRKCLQVSLVQTLRPYLSLTCKDVKQIAFDSHIPCYVQPVPESSSISVCNLGASDFFSVFWTIKSSLIMSFDSSGRTIRSMMGALKKCTGSFLKKFNFDGTVRLLKLKLKYFPRLTMRILNGFVDSIAEKLRWQKKGIIWFSDPEINSTTYASSETYMDIYLTDQNVYDLNADNTNVPSNLNTAVNDFKKMAKIGDLNGNIDGFWITILSSQGCLDANCDILSFNITSSNKGVRGDGCMCLLNLMIMVVGIGIFFLSRGS</sequence>
<keyword evidence="1" id="KW-0812">Transmembrane</keyword>
<reference evidence="2 3" key="1">
    <citation type="submission" date="2020-06" db="EMBL/GenBank/DDBJ databases">
        <authorList>
            <person name="Li R."/>
            <person name="Bekaert M."/>
        </authorList>
    </citation>
    <scope>NUCLEOTIDE SEQUENCE [LARGE SCALE GENOMIC DNA]</scope>
    <source>
        <strain evidence="3">wild</strain>
    </source>
</reference>
<dbReference type="OrthoDB" id="10035838at2759"/>
<gene>
    <name evidence="2" type="ORF">MCOR_40062</name>
</gene>
<organism evidence="2 3">
    <name type="scientific">Mytilus coruscus</name>
    <name type="common">Sea mussel</name>
    <dbReference type="NCBI Taxonomy" id="42192"/>
    <lineage>
        <taxon>Eukaryota</taxon>
        <taxon>Metazoa</taxon>
        <taxon>Spiralia</taxon>
        <taxon>Lophotrochozoa</taxon>
        <taxon>Mollusca</taxon>
        <taxon>Bivalvia</taxon>
        <taxon>Autobranchia</taxon>
        <taxon>Pteriomorphia</taxon>
        <taxon>Mytilida</taxon>
        <taxon>Mytiloidea</taxon>
        <taxon>Mytilidae</taxon>
        <taxon>Mytilinae</taxon>
        <taxon>Mytilus</taxon>
    </lineage>
</organism>
<keyword evidence="1" id="KW-1133">Transmembrane helix</keyword>
<keyword evidence="1" id="KW-0472">Membrane</keyword>
<evidence type="ECO:0000313" key="3">
    <source>
        <dbReference type="Proteomes" id="UP000507470"/>
    </source>
</evidence>
<dbReference type="AlphaFoldDB" id="A0A6J8DFU0"/>
<evidence type="ECO:0000313" key="2">
    <source>
        <dbReference type="EMBL" id="CAC5406491.1"/>
    </source>
</evidence>
<protein>
    <submittedName>
        <fullName evidence="2">Uncharacterized protein</fullName>
    </submittedName>
</protein>
<accession>A0A6J8DFU0</accession>
<dbReference type="Proteomes" id="UP000507470">
    <property type="component" value="Unassembled WGS sequence"/>
</dbReference>
<evidence type="ECO:0000256" key="1">
    <source>
        <dbReference type="SAM" id="Phobius"/>
    </source>
</evidence>
<proteinExistence type="predicted"/>